<dbReference type="OrthoDB" id="1430812at2759"/>
<evidence type="ECO:0000256" key="1">
    <source>
        <dbReference type="SAM" id="MobiDB-lite"/>
    </source>
</evidence>
<feature type="compositionally biased region" description="Polar residues" evidence="1">
    <location>
        <begin position="509"/>
        <end position="524"/>
    </location>
</feature>
<dbReference type="InterPro" id="IPR036691">
    <property type="entry name" value="Endo/exonu/phosph_ase_sf"/>
</dbReference>
<dbReference type="SUPFAM" id="SSF56219">
    <property type="entry name" value="DNase I-like"/>
    <property type="match status" value="1"/>
</dbReference>
<dbReference type="Gene3D" id="3.60.10.10">
    <property type="entry name" value="Endonuclease/exonuclease/phosphatase"/>
    <property type="match status" value="1"/>
</dbReference>
<keyword evidence="4" id="KW-1185">Reference proteome</keyword>
<dbReference type="Pfam" id="PF00078">
    <property type="entry name" value="RVT_1"/>
    <property type="match status" value="1"/>
</dbReference>
<evidence type="ECO:0000313" key="4">
    <source>
        <dbReference type="Proteomes" id="UP000242715"/>
    </source>
</evidence>
<dbReference type="InterPro" id="IPR000477">
    <property type="entry name" value="RT_dom"/>
</dbReference>
<feature type="region of interest" description="Disordered" evidence="1">
    <location>
        <begin position="474"/>
        <end position="524"/>
    </location>
</feature>
<dbReference type="EMBL" id="DF974523">
    <property type="protein sequence ID" value="GAU49157.1"/>
    <property type="molecule type" value="Genomic_DNA"/>
</dbReference>
<name>A0A2Z6PRS3_TRISU</name>
<accession>A0A2Z6PRS3</accession>
<feature type="domain" description="Reverse transcriptase" evidence="2">
    <location>
        <begin position="841"/>
        <end position="1120"/>
    </location>
</feature>
<organism evidence="3 4">
    <name type="scientific">Trifolium subterraneum</name>
    <name type="common">Subterranean clover</name>
    <dbReference type="NCBI Taxonomy" id="3900"/>
    <lineage>
        <taxon>Eukaryota</taxon>
        <taxon>Viridiplantae</taxon>
        <taxon>Streptophyta</taxon>
        <taxon>Embryophyta</taxon>
        <taxon>Tracheophyta</taxon>
        <taxon>Spermatophyta</taxon>
        <taxon>Magnoliopsida</taxon>
        <taxon>eudicotyledons</taxon>
        <taxon>Gunneridae</taxon>
        <taxon>Pentapetalae</taxon>
        <taxon>rosids</taxon>
        <taxon>fabids</taxon>
        <taxon>Fabales</taxon>
        <taxon>Fabaceae</taxon>
        <taxon>Papilionoideae</taxon>
        <taxon>50 kb inversion clade</taxon>
        <taxon>NPAAA clade</taxon>
        <taxon>Hologalegina</taxon>
        <taxon>IRL clade</taxon>
        <taxon>Trifolieae</taxon>
        <taxon>Trifolium</taxon>
    </lineage>
</organism>
<evidence type="ECO:0000313" key="3">
    <source>
        <dbReference type="EMBL" id="GAU49157.1"/>
    </source>
</evidence>
<feature type="region of interest" description="Disordered" evidence="1">
    <location>
        <begin position="342"/>
        <end position="379"/>
    </location>
</feature>
<gene>
    <name evidence="3" type="ORF">TSUD_407030</name>
</gene>
<proteinExistence type="predicted"/>
<dbReference type="PROSITE" id="PS50878">
    <property type="entry name" value="RT_POL"/>
    <property type="match status" value="1"/>
</dbReference>
<protein>
    <recommendedName>
        <fullName evidence="2">Reverse transcriptase domain-containing protein</fullName>
    </recommendedName>
</protein>
<reference evidence="4" key="1">
    <citation type="journal article" date="2017" name="Front. Plant Sci.">
        <title>Climate Clever Clovers: New Paradigm to Reduce the Environmental Footprint of Ruminants by Breeding Low Methanogenic Forages Utilizing Haplotype Variation.</title>
        <authorList>
            <person name="Kaur P."/>
            <person name="Appels R."/>
            <person name="Bayer P.E."/>
            <person name="Keeble-Gagnere G."/>
            <person name="Wang J."/>
            <person name="Hirakawa H."/>
            <person name="Shirasawa K."/>
            <person name="Vercoe P."/>
            <person name="Stefanova K."/>
            <person name="Durmic Z."/>
            <person name="Nichols P."/>
            <person name="Revell C."/>
            <person name="Isobe S.N."/>
            <person name="Edwards D."/>
            <person name="Erskine W."/>
        </authorList>
    </citation>
    <scope>NUCLEOTIDE SEQUENCE [LARGE SCALE GENOMIC DNA]</scope>
    <source>
        <strain evidence="4">cv. Daliak</strain>
    </source>
</reference>
<evidence type="ECO:0000259" key="2">
    <source>
        <dbReference type="PROSITE" id="PS50878"/>
    </source>
</evidence>
<dbReference type="PANTHER" id="PTHR33116:SF80">
    <property type="entry name" value="REVERSE TRANSCRIPTASE ZINC-BINDING DOMAIN-CONTAINING PROTEIN"/>
    <property type="match status" value="1"/>
</dbReference>
<feature type="compositionally biased region" description="Basic and acidic residues" evidence="1">
    <location>
        <begin position="477"/>
        <end position="488"/>
    </location>
</feature>
<dbReference type="CDD" id="cd01650">
    <property type="entry name" value="RT_nLTR_like"/>
    <property type="match status" value="1"/>
</dbReference>
<sequence>MEPFCIPWACVDLSPKQPISEKNQPKTLKSFTQAVTNVCEIPLSQLPQACVKGDRLAIPIPEEEYLTGVDACKHNLHARIIWPKGSTPLTVAAVKSKLTPLWKDLSKWGVSSLGKGFYEFVFSTLEDVRRVRSIASWNLNPGVLKLFAWSKDFNPRVQQNVSAQVWVRFYGLSQEYWRPNILFAIASSLGTPICIDAITAKPMIERTFGQFVRVLVDMDLSQTLRYKVLVERKGYAFFVELDYESLPQFCSHCKVIGHHVGVCKKLNFVEDDKLDKEVREKRKPLKEVAKVYVQSKDGRSGKEAEKEIINVETEKSENPVQDNSCDLGVINSKNKEEVHILEASSSTKHGKTGSKQSVSQQNRFSPLVDHREEGSQKSNQSFNQVNAGASILSPVLTPVSPQTVFKEQDLRLEAELNEDLDSDKEVAVNSVSSSQGSFVAVTQEEHSQEVHQTPERVKKDMVFLKESWANMTENEENERLIDSLEKEPQQSSDRFQVKMSKGQRKAQKRVNQSSKNSHATRSKTYLENGAHEHRGRTLPSRLPMAEFNHWTDSFNLIHLPTLGAEFTWDNGRGGLRHTERRLDRAICNQSWLDVCHSLSVSTLTKHKSDHYPLLLDFQLSKISFASHFKFMRMWSLHPDCESIVKDCWNTQVAGCPMFVLTQKLKMLKEKLKCWNKETFGNVHDFVTSTESKLQQVQQQIQLNGQTDDMIEAERIAHIDFEEAMNRQESFWKEKANLKWHLEGDRNTKYFHRIAKIKTTAKTITSLQDGDQDPLLAEEVIPKLITDDINALITMLPSLQEIKAAVLALNKDSAPGPDGFGAFFFHYYWEIVKTDVSNAVLEFFKTGWILPGFNSNIIALLPKTQNAISIDQYRPIAMANFKFKVISKIIVDRLASLMPSIISAEQMGFIHGRNIRDCLCTASEAANLLHNKSFGGNLALKIDISKAFDTLEWSFLLKVLKCFGFNDVFCNWIHVILQSAFLSTSINGKAEGYFNCSRGVRQGDLLSPLLFCLAEDVLSRSISKLVDDGMLDPIKGTRHIAVPSHTFYADDLMVFCKGKLAGLTALKELFTVYALQSGQVINTSKSTIFSGSITQGRLNLIANLLNFNLGVLPFNYLGVPIFKGKPKSIYLQPIADKICSKLTAWKASLLSMAGRVQLVKSIIQSMLIYSISIYSWPSGLIKEVERNIRNFIWSGDADKRKLVTTSWKKVCRPLAQGGLNLRSISTLNKAANLKMCWSLLNSQSSWARLLKDRVLRDNKPINHHIYSSLWTSFKEEFATLMVNSTWLLGNGEDINFWNDNWCGIPLSEHFNIPLHIRPALSSKILGVLDLGRDAWINREDWIQNGVHVGSNRKYKDSYYLQAQAMCYMNS</sequence>
<dbReference type="PANTHER" id="PTHR33116">
    <property type="entry name" value="REVERSE TRANSCRIPTASE ZINC-BINDING DOMAIN-CONTAINING PROTEIN-RELATED-RELATED"/>
    <property type="match status" value="1"/>
</dbReference>
<dbReference type="Proteomes" id="UP000242715">
    <property type="component" value="Unassembled WGS sequence"/>
</dbReference>